<dbReference type="SUPFAM" id="SSF47175">
    <property type="entry name" value="Cytochromes"/>
    <property type="match status" value="1"/>
</dbReference>
<keyword evidence="3" id="KW-0479">Metal-binding</keyword>
<keyword evidence="5" id="KW-0408">Iron</keyword>
<dbReference type="AlphaFoldDB" id="A0A7C9HK87"/>
<dbReference type="InterPro" id="IPR002321">
    <property type="entry name" value="Cyt_c_II"/>
</dbReference>
<evidence type="ECO:0000313" key="8">
    <source>
        <dbReference type="Proteomes" id="UP000483078"/>
    </source>
</evidence>
<gene>
    <name evidence="7" type="ORF">FH759_12870</name>
</gene>
<dbReference type="GO" id="GO:0042597">
    <property type="term" value="C:periplasmic space"/>
    <property type="evidence" value="ECO:0007669"/>
    <property type="project" value="InterPro"/>
</dbReference>
<comment type="caution">
    <text evidence="7">The sequence shown here is derived from an EMBL/GenBank/DDBJ whole genome shotgun (WGS) entry which is preliminary data.</text>
</comment>
<dbReference type="EMBL" id="VENJ01000019">
    <property type="protein sequence ID" value="MTJ05572.1"/>
    <property type="molecule type" value="Genomic_DNA"/>
</dbReference>
<evidence type="ECO:0000256" key="2">
    <source>
        <dbReference type="ARBA" id="ARBA00022617"/>
    </source>
</evidence>
<dbReference type="Proteomes" id="UP000483078">
    <property type="component" value="Unassembled WGS sequence"/>
</dbReference>
<keyword evidence="2" id="KW-0349">Heme</keyword>
<dbReference type="GO" id="GO:0022900">
    <property type="term" value="P:electron transport chain"/>
    <property type="evidence" value="ECO:0007669"/>
    <property type="project" value="InterPro"/>
</dbReference>
<organism evidence="7 8">
    <name type="scientific">Sediminimonas qiaohouensis</name>
    <dbReference type="NCBI Taxonomy" id="552061"/>
    <lineage>
        <taxon>Bacteria</taxon>
        <taxon>Pseudomonadati</taxon>
        <taxon>Pseudomonadota</taxon>
        <taxon>Alphaproteobacteria</taxon>
        <taxon>Rhodobacterales</taxon>
        <taxon>Roseobacteraceae</taxon>
        <taxon>Sediminimonas</taxon>
    </lineage>
</organism>
<dbReference type="InterPro" id="IPR012127">
    <property type="entry name" value="Cyt_c_prime"/>
</dbReference>
<proteinExistence type="predicted"/>
<keyword evidence="4" id="KW-0249">Electron transport</keyword>
<dbReference type="GO" id="GO:0009055">
    <property type="term" value="F:electron transfer activity"/>
    <property type="evidence" value="ECO:0007669"/>
    <property type="project" value="InterPro"/>
</dbReference>
<protein>
    <submittedName>
        <fullName evidence="7">Cytochrome c</fullName>
    </submittedName>
</protein>
<reference evidence="7 8" key="1">
    <citation type="submission" date="2019-06" db="EMBL/GenBank/DDBJ databases">
        <title>Enrichment of Autotrophic Halophilic Microorganisms from Red Sea Brine Pool Using Microbial Electrosynthesis System.</title>
        <authorList>
            <person name="Alqahtani M.F."/>
            <person name="Bajracharya S."/>
            <person name="Katuri K.P."/>
            <person name="Ali M."/>
            <person name="Saikaly P.E."/>
        </authorList>
    </citation>
    <scope>NUCLEOTIDE SEQUENCE [LARGE SCALE GENOMIC DNA]</scope>
    <source>
        <strain evidence="7">MES6</strain>
    </source>
</reference>
<evidence type="ECO:0000313" key="7">
    <source>
        <dbReference type="EMBL" id="MTJ05572.1"/>
    </source>
</evidence>
<keyword evidence="6" id="KW-0732">Signal</keyword>
<evidence type="ECO:0000256" key="5">
    <source>
        <dbReference type="ARBA" id="ARBA00023004"/>
    </source>
</evidence>
<dbReference type="InterPro" id="IPR010980">
    <property type="entry name" value="Cyt_c/b562"/>
</dbReference>
<dbReference type="GO" id="GO:0005506">
    <property type="term" value="F:iron ion binding"/>
    <property type="evidence" value="ECO:0007669"/>
    <property type="project" value="InterPro"/>
</dbReference>
<dbReference type="RefSeq" id="WP_273250379.1">
    <property type="nucleotide sequence ID" value="NZ_VENJ01000019.1"/>
</dbReference>
<dbReference type="Pfam" id="PF01322">
    <property type="entry name" value="Cytochrom_C_2"/>
    <property type="match status" value="1"/>
</dbReference>
<evidence type="ECO:0000256" key="3">
    <source>
        <dbReference type="ARBA" id="ARBA00022723"/>
    </source>
</evidence>
<dbReference type="PROSITE" id="PS51009">
    <property type="entry name" value="CYTCII"/>
    <property type="match status" value="1"/>
</dbReference>
<dbReference type="PIRSF" id="PIRSF000027">
    <property type="entry name" value="Cytc_c_prime"/>
    <property type="match status" value="1"/>
</dbReference>
<evidence type="ECO:0000256" key="4">
    <source>
        <dbReference type="ARBA" id="ARBA00022982"/>
    </source>
</evidence>
<keyword evidence="1" id="KW-0813">Transport</keyword>
<dbReference type="Gene3D" id="1.20.120.10">
    <property type="entry name" value="Cytochrome c/b562"/>
    <property type="match status" value="1"/>
</dbReference>
<sequence>MNRTTTSVAALAATALAGTVWAHSGATGKVKDRMEAMKEMGKAMKSVAPMMRGEAAYDPDTVRQAAQAIARNAGDALTAHFPEGSIHGPSEALPAIWQDWDRFEALAMQLEVTAQGLEGAADNGLGGMGSGSGGMGAMMGQTGGMMTGNTGMMMGNSGGPVVGMSAEHIAQMPADGAFAMTAQVCSACHSDFRAEDD</sequence>
<name>A0A7C9HK87_9RHOB</name>
<dbReference type="GO" id="GO:0020037">
    <property type="term" value="F:heme binding"/>
    <property type="evidence" value="ECO:0007669"/>
    <property type="project" value="InterPro"/>
</dbReference>
<feature type="signal peptide" evidence="6">
    <location>
        <begin position="1"/>
        <end position="22"/>
    </location>
</feature>
<feature type="chain" id="PRO_5029002348" evidence="6">
    <location>
        <begin position="23"/>
        <end position="197"/>
    </location>
</feature>
<evidence type="ECO:0000256" key="1">
    <source>
        <dbReference type="ARBA" id="ARBA00022448"/>
    </source>
</evidence>
<accession>A0A7C9HK87</accession>
<evidence type="ECO:0000256" key="6">
    <source>
        <dbReference type="SAM" id="SignalP"/>
    </source>
</evidence>